<keyword evidence="2" id="KW-0732">Signal</keyword>
<evidence type="ECO:0000313" key="4">
    <source>
        <dbReference type="Proteomes" id="UP001610100"/>
    </source>
</evidence>
<keyword evidence="4" id="KW-1185">Reference proteome</keyword>
<accession>A0ABW7MXF6</accession>
<dbReference type="EMBL" id="JBAWKB010000001">
    <property type="protein sequence ID" value="MFH6771520.1"/>
    <property type="molecule type" value="Genomic_DNA"/>
</dbReference>
<reference evidence="3 4" key="1">
    <citation type="submission" date="2024-02" db="EMBL/GenBank/DDBJ databases">
        <title>A Gaetbulibacter species isolated from tidal flats and genomic insights of their niches.</title>
        <authorList>
            <person name="Ye Y."/>
        </authorList>
    </citation>
    <scope>NUCLEOTIDE SEQUENCE [LARGE SCALE GENOMIC DNA]</scope>
    <source>
        <strain evidence="3 4">KYW382</strain>
    </source>
</reference>
<dbReference type="RefSeq" id="WP_344740580.1">
    <property type="nucleotide sequence ID" value="NZ_BAABAY010000001.1"/>
</dbReference>
<feature type="chain" id="PRO_5047070852" description="Cytochrome c domain-containing protein" evidence="2">
    <location>
        <begin position="27"/>
        <end position="128"/>
    </location>
</feature>
<comment type="caution">
    <text evidence="3">The sequence shown here is derived from an EMBL/GenBank/DDBJ whole genome shotgun (WGS) entry which is preliminary data.</text>
</comment>
<proteinExistence type="predicted"/>
<protein>
    <recommendedName>
        <fullName evidence="5">Cytochrome c domain-containing protein</fullName>
    </recommendedName>
</protein>
<evidence type="ECO:0000256" key="2">
    <source>
        <dbReference type="SAM" id="SignalP"/>
    </source>
</evidence>
<name>A0ABW7MXF6_9FLAO</name>
<evidence type="ECO:0000313" key="3">
    <source>
        <dbReference type="EMBL" id="MFH6771520.1"/>
    </source>
</evidence>
<sequence>MKNLQIILLAFIIVLFYNCSGDSAPAEDTNTNNPSNPSPNPDPAPTTKVTYTADIAGIMSGNCTSCHSDPPTQGAPQSLTSYTQVKNYVDLIIARVNSSTNPMPPTGQMPEDTRSLIQKWKDDGLLEN</sequence>
<feature type="signal peptide" evidence="2">
    <location>
        <begin position="1"/>
        <end position="26"/>
    </location>
</feature>
<dbReference type="Proteomes" id="UP001610100">
    <property type="component" value="Unassembled WGS sequence"/>
</dbReference>
<evidence type="ECO:0000256" key="1">
    <source>
        <dbReference type="SAM" id="MobiDB-lite"/>
    </source>
</evidence>
<evidence type="ECO:0008006" key="5">
    <source>
        <dbReference type="Google" id="ProtNLM"/>
    </source>
</evidence>
<feature type="region of interest" description="Disordered" evidence="1">
    <location>
        <begin position="24"/>
        <end position="48"/>
    </location>
</feature>
<gene>
    <name evidence="3" type="ORF">V8G58_06185</name>
</gene>
<organism evidence="3 4">
    <name type="scientific">Gaetbulibacter aestuarii</name>
    <dbReference type="NCBI Taxonomy" id="1502358"/>
    <lineage>
        <taxon>Bacteria</taxon>
        <taxon>Pseudomonadati</taxon>
        <taxon>Bacteroidota</taxon>
        <taxon>Flavobacteriia</taxon>
        <taxon>Flavobacteriales</taxon>
        <taxon>Flavobacteriaceae</taxon>
        <taxon>Gaetbulibacter</taxon>
    </lineage>
</organism>